<dbReference type="EMBL" id="QAOQ01000001">
    <property type="protein sequence ID" value="PTR00988.1"/>
    <property type="molecule type" value="Genomic_DNA"/>
</dbReference>
<dbReference type="Gene3D" id="2.170.130.10">
    <property type="entry name" value="TonB-dependent receptor, plug domain"/>
    <property type="match status" value="1"/>
</dbReference>
<reference evidence="2 3" key="1">
    <citation type="submission" date="2018-04" db="EMBL/GenBank/DDBJ databases">
        <title>Genomic Encyclopedia of Archaeal and Bacterial Type Strains, Phase II (KMG-II): from individual species to whole genera.</title>
        <authorList>
            <person name="Goeker M."/>
        </authorList>
    </citation>
    <scope>NUCLEOTIDE SEQUENCE [LARGE SCALE GENOMIC DNA]</scope>
    <source>
        <strain evidence="2 3">DSM 26809</strain>
    </source>
</reference>
<accession>A0A2T5JEX7</accession>
<dbReference type="InterPro" id="IPR037066">
    <property type="entry name" value="Plug_dom_sf"/>
</dbReference>
<sequence>MILLLCLPFALRAQSTNQGHANVSLPDNVLYIVDGKEGTKDALKAISPNDVLTVEVLKESAKAKYGERGANGVVIITTKPYAVKHYQEVFRLFSDDLESWLTSHGADDAQFHYYVDGEEVQNAKDDGILKLYHLDKDKIENVTFVQDEPEGSKYSAKIKIETKK</sequence>
<name>A0A2T5JEX7_9SPHI</name>
<keyword evidence="2" id="KW-0675">Receptor</keyword>
<protein>
    <submittedName>
        <fullName evidence="2">TonB-dependent SusC/RagA subfamily outer membrane receptor</fullName>
    </submittedName>
</protein>
<dbReference type="AlphaFoldDB" id="A0A2T5JEX7"/>
<gene>
    <name evidence="2" type="ORF">C8P68_101218</name>
</gene>
<dbReference type="Pfam" id="PF07715">
    <property type="entry name" value="Plug"/>
    <property type="match status" value="1"/>
</dbReference>
<dbReference type="Proteomes" id="UP000244168">
    <property type="component" value="Unassembled WGS sequence"/>
</dbReference>
<evidence type="ECO:0000313" key="3">
    <source>
        <dbReference type="Proteomes" id="UP000244168"/>
    </source>
</evidence>
<feature type="domain" description="TonB-dependent receptor plug" evidence="1">
    <location>
        <begin position="27"/>
        <end position="73"/>
    </location>
</feature>
<proteinExistence type="predicted"/>
<evidence type="ECO:0000259" key="1">
    <source>
        <dbReference type="Pfam" id="PF07715"/>
    </source>
</evidence>
<dbReference type="SUPFAM" id="SSF56935">
    <property type="entry name" value="Porins"/>
    <property type="match status" value="1"/>
</dbReference>
<keyword evidence="3" id="KW-1185">Reference proteome</keyword>
<dbReference type="InterPro" id="IPR012910">
    <property type="entry name" value="Plug_dom"/>
</dbReference>
<comment type="caution">
    <text evidence="2">The sequence shown here is derived from an EMBL/GenBank/DDBJ whole genome shotgun (WGS) entry which is preliminary data.</text>
</comment>
<evidence type="ECO:0000313" key="2">
    <source>
        <dbReference type="EMBL" id="PTR00988.1"/>
    </source>
</evidence>
<organism evidence="2 3">
    <name type="scientific">Mucilaginibacter yixingensis</name>
    <dbReference type="NCBI Taxonomy" id="1295612"/>
    <lineage>
        <taxon>Bacteria</taxon>
        <taxon>Pseudomonadati</taxon>
        <taxon>Bacteroidota</taxon>
        <taxon>Sphingobacteriia</taxon>
        <taxon>Sphingobacteriales</taxon>
        <taxon>Sphingobacteriaceae</taxon>
        <taxon>Mucilaginibacter</taxon>
    </lineage>
</organism>